<keyword evidence="9 11" id="KW-0030">Aminoacyl-tRNA synthetase</keyword>
<dbReference type="PRINTS" id="PR01038">
    <property type="entry name" value="TRNASYNTHARG"/>
</dbReference>
<keyword evidence="8 11" id="KW-0648">Protein biosynthesis</keyword>
<comment type="similarity">
    <text evidence="2 11 12">Belongs to the class-I aminoacyl-tRNA synthetase family.</text>
</comment>
<dbReference type="Pfam" id="PF03485">
    <property type="entry name" value="Arg_tRNA_synt_N"/>
    <property type="match status" value="1"/>
</dbReference>
<evidence type="ECO:0000256" key="9">
    <source>
        <dbReference type="ARBA" id="ARBA00023146"/>
    </source>
</evidence>
<dbReference type="Proteomes" id="UP000317371">
    <property type="component" value="Unassembled WGS sequence"/>
</dbReference>
<name>A0A540VGY3_9CHLR</name>
<dbReference type="SMART" id="SM00836">
    <property type="entry name" value="DALR_1"/>
    <property type="match status" value="1"/>
</dbReference>
<feature type="domain" description="Arginyl tRNA synthetase N-terminal" evidence="14">
    <location>
        <begin position="4"/>
        <end position="98"/>
    </location>
</feature>
<evidence type="ECO:0000256" key="1">
    <source>
        <dbReference type="ARBA" id="ARBA00004496"/>
    </source>
</evidence>
<dbReference type="GO" id="GO:0005524">
    <property type="term" value="F:ATP binding"/>
    <property type="evidence" value="ECO:0007669"/>
    <property type="project" value="UniProtKB-UniRule"/>
</dbReference>
<dbReference type="CDD" id="cd00671">
    <property type="entry name" value="ArgRS_core"/>
    <property type="match status" value="1"/>
</dbReference>
<dbReference type="PROSITE" id="PS00178">
    <property type="entry name" value="AA_TRNA_LIGASE_I"/>
    <property type="match status" value="1"/>
</dbReference>
<dbReference type="InterPro" id="IPR009080">
    <property type="entry name" value="tRNAsynth_Ia_anticodon-bd"/>
</dbReference>
<comment type="caution">
    <text evidence="15">The sequence shown here is derived from an EMBL/GenBank/DDBJ whole genome shotgun (WGS) entry which is preliminary data.</text>
</comment>
<dbReference type="InterPro" id="IPR001412">
    <property type="entry name" value="aa-tRNA-synth_I_CS"/>
</dbReference>
<comment type="subcellular location">
    <subcellularLocation>
        <location evidence="1 11">Cytoplasm</location>
    </subcellularLocation>
</comment>
<evidence type="ECO:0000256" key="5">
    <source>
        <dbReference type="ARBA" id="ARBA00022598"/>
    </source>
</evidence>
<dbReference type="NCBIfam" id="TIGR00456">
    <property type="entry name" value="argS"/>
    <property type="match status" value="1"/>
</dbReference>
<keyword evidence="7 11" id="KW-0067">ATP-binding</keyword>
<accession>A0A540VGY3</accession>
<keyword evidence="5 11" id="KW-0436">Ligase</keyword>
<dbReference type="RefSeq" id="WP_141609941.1">
    <property type="nucleotide sequence ID" value="NZ_VIGC02000010.1"/>
</dbReference>
<dbReference type="Pfam" id="PF05746">
    <property type="entry name" value="DALR_1"/>
    <property type="match status" value="1"/>
</dbReference>
<proteinExistence type="inferred from homology"/>
<evidence type="ECO:0000256" key="2">
    <source>
        <dbReference type="ARBA" id="ARBA00005594"/>
    </source>
</evidence>
<dbReference type="OrthoDB" id="9805987at2"/>
<evidence type="ECO:0000259" key="13">
    <source>
        <dbReference type="SMART" id="SM00836"/>
    </source>
</evidence>
<evidence type="ECO:0000256" key="8">
    <source>
        <dbReference type="ARBA" id="ARBA00022917"/>
    </source>
</evidence>
<dbReference type="AlphaFoldDB" id="A0A540VGY3"/>
<comment type="catalytic activity">
    <reaction evidence="10 11">
        <text>tRNA(Arg) + L-arginine + ATP = L-arginyl-tRNA(Arg) + AMP + diphosphate</text>
        <dbReference type="Rhea" id="RHEA:20301"/>
        <dbReference type="Rhea" id="RHEA-COMP:9658"/>
        <dbReference type="Rhea" id="RHEA-COMP:9673"/>
        <dbReference type="ChEBI" id="CHEBI:30616"/>
        <dbReference type="ChEBI" id="CHEBI:32682"/>
        <dbReference type="ChEBI" id="CHEBI:33019"/>
        <dbReference type="ChEBI" id="CHEBI:78442"/>
        <dbReference type="ChEBI" id="CHEBI:78513"/>
        <dbReference type="ChEBI" id="CHEBI:456215"/>
        <dbReference type="EC" id="6.1.1.19"/>
    </reaction>
</comment>
<dbReference type="InterPro" id="IPR036695">
    <property type="entry name" value="Arg-tRNA-synth_N_sf"/>
</dbReference>
<sequence>MLRDQLKELIQQAIQAAQADGSLPTFDLPPVEVMRPKQPEHGDYSSNVALVAASAIRQATGDKVNPRQIAQAIVEHLPSSEIIGEVSLAGPGFINIRLAEGWLQQQVATIVEAGDAYGNIQRGQGQRWQVEYVSANPTGPIHYGGARNAVLGDTLANVLEAAGYEVQREFYVNDAGTQFQLFAESLYARYAQLFGQDVPLPEGGYPGEYMIDYARKIQERVGDRLLHLDREQAIAEIKQLGRELIIEELKAELRRIGVEFDNWFSEQSLHDEGLVEEALRYLEEKGDLVRRDGAVWFRASRYANNQKDEVVIRSNGAPTYFASDIAYHYDKFLRRKFDRVVNVWAVDHQGHVPRMAAMMEAFGLDPNRLVILMYDLVKLVRDGQEVKLSKRAGNLLTINDVVDEVGADALRFNLLTRSPEATIEFDLDLAVAQSNENPVYYVQYSHARICSILARAQEEGFDVSGPVTDEDRAVLSLLTHPSELALIRKLLELEEQIDLAVDKLSPHNLPYYAIDLARIFNAFYRDCKVVDPENPALSRARLLLSRATRIVLAKVLRLMGVRAPESM</sequence>
<evidence type="ECO:0000256" key="12">
    <source>
        <dbReference type="RuleBase" id="RU363038"/>
    </source>
</evidence>
<evidence type="ECO:0000256" key="3">
    <source>
        <dbReference type="ARBA" id="ARBA00011245"/>
    </source>
</evidence>
<dbReference type="EC" id="6.1.1.19" evidence="11"/>
<dbReference type="GO" id="GO:0005737">
    <property type="term" value="C:cytoplasm"/>
    <property type="evidence" value="ECO:0007669"/>
    <property type="project" value="UniProtKB-SubCell"/>
</dbReference>
<keyword evidence="4 11" id="KW-0963">Cytoplasm</keyword>
<dbReference type="SUPFAM" id="SSF47323">
    <property type="entry name" value="Anticodon-binding domain of a subclass of class I aminoacyl-tRNA synthetases"/>
    <property type="match status" value="1"/>
</dbReference>
<dbReference type="Gene3D" id="3.40.50.620">
    <property type="entry name" value="HUPs"/>
    <property type="match status" value="1"/>
</dbReference>
<dbReference type="InterPro" id="IPR001278">
    <property type="entry name" value="Arg-tRNA-ligase"/>
</dbReference>
<dbReference type="FunFam" id="3.30.1360.70:FF:000002">
    <property type="entry name" value="arginine--tRNA ligase, cytoplasmic"/>
    <property type="match status" value="1"/>
</dbReference>
<dbReference type="GO" id="GO:0006420">
    <property type="term" value="P:arginyl-tRNA aminoacylation"/>
    <property type="evidence" value="ECO:0007669"/>
    <property type="project" value="UniProtKB-UniRule"/>
</dbReference>
<dbReference type="EMBL" id="VIGC01000010">
    <property type="protein sequence ID" value="TQE96024.1"/>
    <property type="molecule type" value="Genomic_DNA"/>
</dbReference>
<dbReference type="PANTHER" id="PTHR11956">
    <property type="entry name" value="ARGINYL-TRNA SYNTHETASE"/>
    <property type="match status" value="1"/>
</dbReference>
<comment type="subunit">
    <text evidence="3 11">Monomer.</text>
</comment>
<dbReference type="GO" id="GO:0004814">
    <property type="term" value="F:arginine-tRNA ligase activity"/>
    <property type="evidence" value="ECO:0007669"/>
    <property type="project" value="UniProtKB-UniRule"/>
</dbReference>
<dbReference type="FunFam" id="1.10.730.10:FF:000008">
    <property type="entry name" value="Arginine--tRNA ligase"/>
    <property type="match status" value="1"/>
</dbReference>
<dbReference type="InParanoid" id="A0A540VGY3"/>
<keyword evidence="6 11" id="KW-0547">Nucleotide-binding</keyword>
<evidence type="ECO:0000259" key="14">
    <source>
        <dbReference type="SMART" id="SM01016"/>
    </source>
</evidence>
<keyword evidence="16" id="KW-1185">Reference proteome</keyword>
<dbReference type="SMART" id="SM01016">
    <property type="entry name" value="Arg_tRNA_synt_N"/>
    <property type="match status" value="1"/>
</dbReference>
<dbReference type="InterPro" id="IPR014729">
    <property type="entry name" value="Rossmann-like_a/b/a_fold"/>
</dbReference>
<protein>
    <recommendedName>
        <fullName evidence="11">Arginine--tRNA ligase</fullName>
        <ecNumber evidence="11">6.1.1.19</ecNumber>
    </recommendedName>
    <alternativeName>
        <fullName evidence="11">Arginyl-tRNA synthetase</fullName>
        <shortName evidence="11">ArgRS</shortName>
    </alternativeName>
</protein>
<dbReference type="FunCoup" id="A0A540VGY3">
    <property type="interactions" value="466"/>
</dbReference>
<evidence type="ECO:0000313" key="15">
    <source>
        <dbReference type="EMBL" id="TQE96024.1"/>
    </source>
</evidence>
<dbReference type="InterPro" id="IPR005148">
    <property type="entry name" value="Arg-tRNA-synth_N"/>
</dbReference>
<evidence type="ECO:0000313" key="16">
    <source>
        <dbReference type="Proteomes" id="UP000317371"/>
    </source>
</evidence>
<dbReference type="Gene3D" id="3.30.1360.70">
    <property type="entry name" value="Arginyl tRNA synthetase N-terminal domain"/>
    <property type="match status" value="1"/>
</dbReference>
<dbReference type="FunFam" id="3.40.50.620:FF:000062">
    <property type="entry name" value="Arginine--tRNA ligase"/>
    <property type="match status" value="1"/>
</dbReference>
<evidence type="ECO:0000256" key="4">
    <source>
        <dbReference type="ARBA" id="ARBA00022490"/>
    </source>
</evidence>
<dbReference type="Gene3D" id="1.10.730.10">
    <property type="entry name" value="Isoleucyl-tRNA Synthetase, Domain 1"/>
    <property type="match status" value="1"/>
</dbReference>
<organism evidence="15 16">
    <name type="scientific">Litorilinea aerophila</name>
    <dbReference type="NCBI Taxonomy" id="1204385"/>
    <lineage>
        <taxon>Bacteria</taxon>
        <taxon>Bacillati</taxon>
        <taxon>Chloroflexota</taxon>
        <taxon>Caldilineae</taxon>
        <taxon>Caldilineales</taxon>
        <taxon>Caldilineaceae</taxon>
        <taxon>Litorilinea</taxon>
    </lineage>
</organism>
<dbReference type="SUPFAM" id="SSF55190">
    <property type="entry name" value="Arginyl-tRNA synthetase (ArgRS), N-terminal 'additional' domain"/>
    <property type="match status" value="1"/>
</dbReference>
<feature type="domain" description="DALR anticodon binding" evidence="13">
    <location>
        <begin position="442"/>
        <end position="567"/>
    </location>
</feature>
<dbReference type="InterPro" id="IPR008909">
    <property type="entry name" value="DALR_anticod-bd"/>
</dbReference>
<dbReference type="SUPFAM" id="SSF52374">
    <property type="entry name" value="Nucleotidylyl transferase"/>
    <property type="match status" value="1"/>
</dbReference>
<evidence type="ECO:0000256" key="10">
    <source>
        <dbReference type="ARBA" id="ARBA00049339"/>
    </source>
</evidence>
<dbReference type="PANTHER" id="PTHR11956:SF5">
    <property type="entry name" value="ARGININE--TRNA LIGASE, CYTOPLASMIC"/>
    <property type="match status" value="1"/>
</dbReference>
<comment type="caution">
    <text evidence="11">Lacks conserved residue(s) required for the propagation of feature annotation.</text>
</comment>
<evidence type="ECO:0000256" key="7">
    <source>
        <dbReference type="ARBA" id="ARBA00022840"/>
    </source>
</evidence>
<dbReference type="InterPro" id="IPR035684">
    <property type="entry name" value="ArgRS_core"/>
</dbReference>
<reference evidence="15 16" key="1">
    <citation type="submission" date="2019-06" db="EMBL/GenBank/DDBJ databases">
        <title>Genome sequence of Litorilinea aerophila BAA-2444.</title>
        <authorList>
            <person name="Maclea K.S."/>
            <person name="Maurais E.G."/>
            <person name="Iannazzi L.C."/>
        </authorList>
    </citation>
    <scope>NUCLEOTIDE SEQUENCE [LARGE SCALE GENOMIC DNA]</scope>
    <source>
        <strain evidence="15 16">ATCC BAA-2444</strain>
    </source>
</reference>
<dbReference type="Pfam" id="PF00750">
    <property type="entry name" value="tRNA-synt_1d"/>
    <property type="match status" value="1"/>
</dbReference>
<dbReference type="HAMAP" id="MF_00123">
    <property type="entry name" value="Arg_tRNA_synth"/>
    <property type="match status" value="1"/>
</dbReference>
<evidence type="ECO:0000256" key="11">
    <source>
        <dbReference type="HAMAP-Rule" id="MF_00123"/>
    </source>
</evidence>
<evidence type="ECO:0000256" key="6">
    <source>
        <dbReference type="ARBA" id="ARBA00022741"/>
    </source>
</evidence>
<gene>
    <name evidence="11" type="primary">argS</name>
    <name evidence="15" type="ORF">FKZ61_09810</name>
</gene>